<sequence>MKWIKYIVIASWLCLWNAFPSLSQAKPPPQTVADDGLATVKGTILDAETKKPIAGATIEAKNQSGIIQDKQPTNADGTYQLKISPKQTYIFMAKANGYAPFEEVFAFTSDRASSIERMRPTLLYRPGKQPIAQQTQPTTTASAVSQTQASPSTVAPSEITARGTAQPPTSSTSARVAPPKTLDAKIMYTPPPLVVVPGKTTQLKAIQFVQSKAELLPDAQPALEQLLAYMRDHPTTEIELAGHTDNQGDFDENLRLSKQRVDVVKDFLVQGGIAANRITTRGYGPTRPIANNRNEVSRQLNRRVEMIVVKQ</sequence>
<dbReference type="GO" id="GO:0009279">
    <property type="term" value="C:cell outer membrane"/>
    <property type="evidence" value="ECO:0007669"/>
    <property type="project" value="UniProtKB-SubCell"/>
</dbReference>
<dbReference type="AlphaFoldDB" id="A0A926XZD4"/>
<dbReference type="Pfam" id="PF00691">
    <property type="entry name" value="OmpA"/>
    <property type="match status" value="1"/>
</dbReference>
<dbReference type="PANTHER" id="PTHR30329:SF21">
    <property type="entry name" value="LIPOPROTEIN YIAD-RELATED"/>
    <property type="match status" value="1"/>
</dbReference>
<evidence type="ECO:0000256" key="3">
    <source>
        <dbReference type="ARBA" id="ARBA00023237"/>
    </source>
</evidence>
<comment type="subcellular location">
    <subcellularLocation>
        <location evidence="1">Cell outer membrane</location>
    </subcellularLocation>
</comment>
<keyword evidence="6" id="KW-0732">Signal</keyword>
<dbReference type="InterPro" id="IPR006665">
    <property type="entry name" value="OmpA-like"/>
</dbReference>
<dbReference type="RefSeq" id="WP_190888913.1">
    <property type="nucleotide sequence ID" value="NZ_JACWZY010000019.1"/>
</dbReference>
<protein>
    <submittedName>
        <fullName evidence="8">OmpA family protein</fullName>
    </submittedName>
</protein>
<feature type="region of interest" description="Disordered" evidence="5">
    <location>
        <begin position="128"/>
        <end position="178"/>
    </location>
</feature>
<feature type="domain" description="OmpA-like" evidence="7">
    <location>
        <begin position="199"/>
        <end position="311"/>
    </location>
</feature>
<evidence type="ECO:0000256" key="6">
    <source>
        <dbReference type="SAM" id="SignalP"/>
    </source>
</evidence>
<dbReference type="EMBL" id="JACWZY010000019">
    <property type="protein sequence ID" value="MBD2703066.1"/>
    <property type="molecule type" value="Genomic_DNA"/>
</dbReference>
<feature type="chain" id="PRO_5037020961" evidence="6">
    <location>
        <begin position="26"/>
        <end position="311"/>
    </location>
</feature>
<evidence type="ECO:0000256" key="4">
    <source>
        <dbReference type="PROSITE-ProRule" id="PRU00473"/>
    </source>
</evidence>
<feature type="compositionally biased region" description="Low complexity" evidence="5">
    <location>
        <begin position="129"/>
        <end position="153"/>
    </location>
</feature>
<accession>A0A926XZD4</accession>
<proteinExistence type="predicted"/>
<comment type="caution">
    <text evidence="8">The sequence shown here is derived from an EMBL/GenBank/DDBJ whole genome shotgun (WGS) entry which is preliminary data.</text>
</comment>
<gene>
    <name evidence="8" type="ORF">IC229_20635</name>
</gene>
<dbReference type="InterPro" id="IPR006664">
    <property type="entry name" value="OMP_bac"/>
</dbReference>
<name>A0A926XZD4_9BACT</name>
<keyword evidence="2 4" id="KW-0472">Membrane</keyword>
<dbReference type="InterPro" id="IPR008969">
    <property type="entry name" value="CarboxyPept-like_regulatory"/>
</dbReference>
<organism evidence="8 9">
    <name type="scientific">Spirosoma profusum</name>
    <dbReference type="NCBI Taxonomy" id="2771354"/>
    <lineage>
        <taxon>Bacteria</taxon>
        <taxon>Pseudomonadati</taxon>
        <taxon>Bacteroidota</taxon>
        <taxon>Cytophagia</taxon>
        <taxon>Cytophagales</taxon>
        <taxon>Cytophagaceae</taxon>
        <taxon>Spirosoma</taxon>
    </lineage>
</organism>
<evidence type="ECO:0000313" key="9">
    <source>
        <dbReference type="Proteomes" id="UP000598820"/>
    </source>
</evidence>
<evidence type="ECO:0000256" key="5">
    <source>
        <dbReference type="SAM" id="MobiDB-lite"/>
    </source>
</evidence>
<dbReference type="Gene3D" id="2.60.40.1120">
    <property type="entry name" value="Carboxypeptidase-like, regulatory domain"/>
    <property type="match status" value="1"/>
</dbReference>
<dbReference type="PRINTS" id="PR01021">
    <property type="entry name" value="OMPADOMAIN"/>
</dbReference>
<dbReference type="InterPro" id="IPR050330">
    <property type="entry name" value="Bact_OuterMem_StrucFunc"/>
</dbReference>
<evidence type="ECO:0000256" key="1">
    <source>
        <dbReference type="ARBA" id="ARBA00004442"/>
    </source>
</evidence>
<dbReference type="Pfam" id="PF13620">
    <property type="entry name" value="CarboxypepD_reg"/>
    <property type="match status" value="1"/>
</dbReference>
<evidence type="ECO:0000313" key="8">
    <source>
        <dbReference type="EMBL" id="MBD2703066.1"/>
    </source>
</evidence>
<evidence type="ECO:0000259" key="7">
    <source>
        <dbReference type="PROSITE" id="PS51123"/>
    </source>
</evidence>
<dbReference type="SUPFAM" id="SSF49464">
    <property type="entry name" value="Carboxypeptidase regulatory domain-like"/>
    <property type="match status" value="1"/>
</dbReference>
<dbReference type="CDD" id="cd07185">
    <property type="entry name" value="OmpA_C-like"/>
    <property type="match status" value="1"/>
</dbReference>
<feature type="signal peptide" evidence="6">
    <location>
        <begin position="1"/>
        <end position="25"/>
    </location>
</feature>
<dbReference type="InterPro" id="IPR036737">
    <property type="entry name" value="OmpA-like_sf"/>
</dbReference>
<dbReference type="PANTHER" id="PTHR30329">
    <property type="entry name" value="STATOR ELEMENT OF FLAGELLAR MOTOR COMPLEX"/>
    <property type="match status" value="1"/>
</dbReference>
<evidence type="ECO:0000256" key="2">
    <source>
        <dbReference type="ARBA" id="ARBA00023136"/>
    </source>
</evidence>
<reference evidence="8" key="1">
    <citation type="submission" date="2020-09" db="EMBL/GenBank/DDBJ databases">
        <authorList>
            <person name="Kim M.K."/>
        </authorList>
    </citation>
    <scope>NUCLEOTIDE SEQUENCE</scope>
    <source>
        <strain evidence="8">BT702</strain>
    </source>
</reference>
<dbReference type="PROSITE" id="PS51123">
    <property type="entry name" value="OMPA_2"/>
    <property type="match status" value="1"/>
</dbReference>
<dbReference type="Gene3D" id="3.30.1330.60">
    <property type="entry name" value="OmpA-like domain"/>
    <property type="match status" value="1"/>
</dbReference>
<keyword evidence="3" id="KW-0998">Cell outer membrane</keyword>
<dbReference type="Proteomes" id="UP000598820">
    <property type="component" value="Unassembled WGS sequence"/>
</dbReference>
<dbReference type="SUPFAM" id="SSF103088">
    <property type="entry name" value="OmpA-like"/>
    <property type="match status" value="1"/>
</dbReference>
<keyword evidence="9" id="KW-1185">Reference proteome</keyword>